<dbReference type="Pfam" id="PF00118">
    <property type="entry name" value="Cpn60_TCP1"/>
    <property type="match status" value="1"/>
</dbReference>
<evidence type="ECO:0000313" key="5">
    <source>
        <dbReference type="EMBL" id="KAG7588756.1"/>
    </source>
</evidence>
<evidence type="ECO:0000256" key="3">
    <source>
        <dbReference type="ARBA" id="ARBA00022840"/>
    </source>
</evidence>
<evidence type="ECO:0000313" key="6">
    <source>
        <dbReference type="Proteomes" id="UP000694251"/>
    </source>
</evidence>
<keyword evidence="3" id="KW-0067">ATP-binding</keyword>
<proteinExistence type="inferred from homology"/>
<gene>
    <name evidence="5" type="ORF">ISN44_As07g010770</name>
</gene>
<comment type="caution">
    <text evidence="5">The sequence shown here is derived from an EMBL/GenBank/DDBJ whole genome shotgun (WGS) entry which is preliminary data.</text>
</comment>
<evidence type="ECO:0000256" key="2">
    <source>
        <dbReference type="ARBA" id="ARBA00022741"/>
    </source>
</evidence>
<comment type="similarity">
    <text evidence="1">Belongs to the TCP-1 chaperonin family.</text>
</comment>
<dbReference type="GO" id="GO:0016887">
    <property type="term" value="F:ATP hydrolysis activity"/>
    <property type="evidence" value="ECO:0007669"/>
    <property type="project" value="InterPro"/>
</dbReference>
<evidence type="ECO:0000256" key="1">
    <source>
        <dbReference type="ARBA" id="ARBA00008020"/>
    </source>
</evidence>
<name>A0A8T2BRX1_ARASU</name>
<dbReference type="InterPro" id="IPR002423">
    <property type="entry name" value="Cpn60/GroEL/TCP-1"/>
</dbReference>
<dbReference type="GO" id="GO:0051082">
    <property type="term" value="F:unfolded protein binding"/>
    <property type="evidence" value="ECO:0007669"/>
    <property type="project" value="InterPro"/>
</dbReference>
<dbReference type="GO" id="GO:0140662">
    <property type="term" value="F:ATP-dependent protein folding chaperone"/>
    <property type="evidence" value="ECO:0007669"/>
    <property type="project" value="InterPro"/>
</dbReference>
<dbReference type="EMBL" id="JAEFBJ010000007">
    <property type="protein sequence ID" value="KAG7588756.1"/>
    <property type="molecule type" value="Genomic_DNA"/>
</dbReference>
<keyword evidence="2" id="KW-0547">Nucleotide-binding</keyword>
<dbReference type="PROSITE" id="PS00995">
    <property type="entry name" value="TCP1_3"/>
    <property type="match status" value="1"/>
</dbReference>
<protein>
    <submittedName>
        <fullName evidence="5">GroEL-like equatorial domain superfamily</fullName>
    </submittedName>
</protein>
<dbReference type="OrthoDB" id="1637110at2759"/>
<organism evidence="5 6">
    <name type="scientific">Arabidopsis suecica</name>
    <name type="common">Swedish thale-cress</name>
    <name type="synonym">Cardaminopsis suecica</name>
    <dbReference type="NCBI Taxonomy" id="45249"/>
    <lineage>
        <taxon>Eukaryota</taxon>
        <taxon>Viridiplantae</taxon>
        <taxon>Streptophyta</taxon>
        <taxon>Embryophyta</taxon>
        <taxon>Tracheophyta</taxon>
        <taxon>Spermatophyta</taxon>
        <taxon>Magnoliopsida</taxon>
        <taxon>eudicotyledons</taxon>
        <taxon>Gunneridae</taxon>
        <taxon>Pentapetalae</taxon>
        <taxon>rosids</taxon>
        <taxon>malvids</taxon>
        <taxon>Brassicales</taxon>
        <taxon>Brassicaceae</taxon>
        <taxon>Camelineae</taxon>
        <taxon>Arabidopsis</taxon>
    </lineage>
</organism>
<dbReference type="Proteomes" id="UP000694251">
    <property type="component" value="Chromosome 7"/>
</dbReference>
<dbReference type="PANTHER" id="PTHR11353">
    <property type="entry name" value="CHAPERONIN"/>
    <property type="match status" value="1"/>
</dbReference>
<reference evidence="5 6" key="1">
    <citation type="submission" date="2020-12" db="EMBL/GenBank/DDBJ databases">
        <title>Concerted genomic and epigenomic changes stabilize Arabidopsis allopolyploids.</title>
        <authorList>
            <person name="Chen Z."/>
        </authorList>
    </citation>
    <scope>NUCLEOTIDE SEQUENCE [LARGE SCALE GENOMIC DNA]</scope>
    <source>
        <strain evidence="5">As9502</strain>
        <tissue evidence="5">Leaf</tissue>
    </source>
</reference>
<dbReference type="GO" id="GO:0005524">
    <property type="term" value="F:ATP binding"/>
    <property type="evidence" value="ECO:0007669"/>
    <property type="project" value="UniProtKB-KW"/>
</dbReference>
<dbReference type="InterPro" id="IPR002194">
    <property type="entry name" value="Chaperonin_TCP-1_CS"/>
</dbReference>
<dbReference type="AlphaFoldDB" id="A0A8T2BRX1"/>
<evidence type="ECO:0000256" key="4">
    <source>
        <dbReference type="ARBA" id="ARBA00023186"/>
    </source>
</evidence>
<sequence length="206" mass="22436">MIHLDLSKWANQAKSEATTKSDKKFDKKLQFYTKVKDTVTSLSVQKEIGKKKKIRSCQKKLKGKSALPAPELKMNCKRRQKLVLTEGERLNKVLDHLAFQADPIDAIRTSLGPKGMDKMISTANGEVIITNDGATILNKMEVLQPAAKMLVELPKSQDSAAGDGTTTVVVIAGALLKECQSLLSNGIHPTVISDSLHKACVKAIIS</sequence>
<accession>A0A8T2BRX1</accession>
<keyword evidence="4" id="KW-0143">Chaperone</keyword>
<dbReference type="InterPro" id="IPR017998">
    <property type="entry name" value="Chaperone_TCP-1"/>
</dbReference>
<dbReference type="PROSITE" id="PS00750">
    <property type="entry name" value="TCP1_1"/>
    <property type="match status" value="1"/>
</dbReference>
<keyword evidence="6" id="KW-1185">Reference proteome</keyword>